<dbReference type="EMBL" id="RZTZ01000004">
    <property type="protein sequence ID" value="RVT62813.1"/>
    <property type="molecule type" value="Genomic_DNA"/>
</dbReference>
<accession>A0A437KBT5</accession>
<dbReference type="AlphaFoldDB" id="A0A437KBT5"/>
<proteinExistence type="predicted"/>
<reference evidence="1 2" key="1">
    <citation type="submission" date="2019-01" db="EMBL/GenBank/DDBJ databases">
        <title>Bacillus sp. M5HDSG1-1, whole genome shotgun sequence.</title>
        <authorList>
            <person name="Tuo L."/>
        </authorList>
    </citation>
    <scope>NUCLEOTIDE SEQUENCE [LARGE SCALE GENOMIC DNA]</scope>
    <source>
        <strain evidence="1 2">M5HDSG1-1</strain>
    </source>
</reference>
<name>A0A437KBT5_9BACI</name>
<evidence type="ECO:0000313" key="2">
    <source>
        <dbReference type="Proteomes" id="UP000288024"/>
    </source>
</evidence>
<gene>
    <name evidence="1" type="ORF">EM808_12240</name>
</gene>
<comment type="caution">
    <text evidence="1">The sequence shown here is derived from an EMBL/GenBank/DDBJ whole genome shotgun (WGS) entry which is preliminary data.</text>
</comment>
<sequence>MTKLYYSCVKYEESNVEVKLLVDIQNDWFEITHTKEVSQVMNKTTGEYITVNRNSLKFEVAS</sequence>
<dbReference type="RefSeq" id="WP_127738765.1">
    <property type="nucleotide sequence ID" value="NZ_RZTZ01000004.1"/>
</dbReference>
<evidence type="ECO:0000313" key="1">
    <source>
        <dbReference type="EMBL" id="RVT62813.1"/>
    </source>
</evidence>
<protein>
    <submittedName>
        <fullName evidence="1">Uncharacterized protein</fullName>
    </submittedName>
</protein>
<keyword evidence="2" id="KW-1185">Reference proteome</keyword>
<organism evidence="1 2">
    <name type="scientific">Niallia taxi</name>
    <dbReference type="NCBI Taxonomy" id="2499688"/>
    <lineage>
        <taxon>Bacteria</taxon>
        <taxon>Bacillati</taxon>
        <taxon>Bacillota</taxon>
        <taxon>Bacilli</taxon>
        <taxon>Bacillales</taxon>
        <taxon>Bacillaceae</taxon>
        <taxon>Niallia</taxon>
    </lineage>
</organism>
<dbReference type="Proteomes" id="UP000288024">
    <property type="component" value="Unassembled WGS sequence"/>
</dbReference>